<dbReference type="GO" id="GO:0019948">
    <property type="term" value="F:SUMO activating enzyme activity"/>
    <property type="evidence" value="ECO:0007669"/>
    <property type="project" value="TreeGrafter"/>
</dbReference>
<dbReference type="FunFam" id="3.50.50.80:FF:000002">
    <property type="entry name" value="SUMO-activating enzyme subunit 2"/>
    <property type="match status" value="1"/>
</dbReference>
<name>A0A423STP5_PENVA</name>
<dbReference type="PANTHER" id="PTHR10953:SF5">
    <property type="entry name" value="SUMO-ACTIVATING ENZYME SUBUNIT 2"/>
    <property type="match status" value="1"/>
</dbReference>
<evidence type="ECO:0000256" key="3">
    <source>
        <dbReference type="ARBA" id="ARBA00022840"/>
    </source>
</evidence>
<feature type="domain" description="THIF-type NAD/FAD binding fold" evidence="5">
    <location>
        <begin position="7"/>
        <end position="99"/>
    </location>
</feature>
<comment type="caution">
    <text evidence="6">The sequence shown here is derived from an EMBL/GenBank/DDBJ whole genome shotgun (WGS) entry which is preliminary data.</text>
</comment>
<comment type="pathway">
    <text evidence="4">Protein modification.</text>
</comment>
<dbReference type="SUPFAM" id="SSF69572">
    <property type="entry name" value="Activating enzymes of the ubiquitin-like proteins"/>
    <property type="match status" value="1"/>
</dbReference>
<dbReference type="Gene3D" id="3.40.50.720">
    <property type="entry name" value="NAD(P)-binding Rossmann-like Domain"/>
    <property type="match status" value="1"/>
</dbReference>
<reference evidence="6 7" key="2">
    <citation type="submission" date="2019-01" db="EMBL/GenBank/DDBJ databases">
        <title>The decoding of complex shrimp genome reveals the adaptation for benthos swimmer, frequently molting mechanism and breeding impact on genome.</title>
        <authorList>
            <person name="Sun Y."/>
            <person name="Gao Y."/>
            <person name="Yu Y."/>
        </authorList>
    </citation>
    <scope>NUCLEOTIDE SEQUENCE [LARGE SCALE GENOMIC DNA]</scope>
    <source>
        <tissue evidence="6">Muscle</tissue>
    </source>
</reference>
<reference evidence="6 7" key="1">
    <citation type="submission" date="2018-04" db="EMBL/GenBank/DDBJ databases">
        <authorList>
            <person name="Zhang X."/>
            <person name="Yuan J."/>
            <person name="Li F."/>
            <person name="Xiang J."/>
        </authorList>
    </citation>
    <scope>NUCLEOTIDE SEQUENCE [LARGE SCALE GENOMIC DNA]</scope>
    <source>
        <tissue evidence="6">Muscle</tissue>
    </source>
</reference>
<proteinExistence type="predicted"/>
<accession>A0A423STP5</accession>
<sequence length="100" mass="11017">MATHVAGIFDENLRNSVKSCKVLVVGAGGIGCELLKNLVLTGFEDIEVIDLDTIDVSNLNRQFLFQKQHVGRSKAEVSRESALRFNPKANIKAYHDSITT</sequence>
<evidence type="ECO:0000256" key="2">
    <source>
        <dbReference type="ARBA" id="ARBA00022786"/>
    </source>
</evidence>
<keyword evidence="3" id="KW-0067">ATP-binding</keyword>
<dbReference type="InterPro" id="IPR000594">
    <property type="entry name" value="ThiF_NAD_FAD-bd"/>
</dbReference>
<dbReference type="GO" id="GO:0005737">
    <property type="term" value="C:cytoplasm"/>
    <property type="evidence" value="ECO:0007669"/>
    <property type="project" value="TreeGrafter"/>
</dbReference>
<evidence type="ECO:0000313" key="7">
    <source>
        <dbReference type="Proteomes" id="UP000283509"/>
    </source>
</evidence>
<dbReference type="STRING" id="6689.A0A423STP5"/>
<evidence type="ECO:0000313" key="6">
    <source>
        <dbReference type="EMBL" id="ROT67595.1"/>
    </source>
</evidence>
<gene>
    <name evidence="6" type="ORF">C7M84_014309</name>
</gene>
<dbReference type="InterPro" id="IPR045886">
    <property type="entry name" value="ThiF/MoeB/HesA"/>
</dbReference>
<dbReference type="InterPro" id="IPR035985">
    <property type="entry name" value="Ubiquitin-activating_enz"/>
</dbReference>
<dbReference type="PANTHER" id="PTHR10953">
    <property type="entry name" value="UBIQUITIN-ACTIVATING ENZYME E1"/>
    <property type="match status" value="1"/>
</dbReference>
<keyword evidence="2" id="KW-0833">Ubl conjugation pathway</keyword>
<organism evidence="6 7">
    <name type="scientific">Penaeus vannamei</name>
    <name type="common">Whiteleg shrimp</name>
    <name type="synonym">Litopenaeus vannamei</name>
    <dbReference type="NCBI Taxonomy" id="6689"/>
    <lineage>
        <taxon>Eukaryota</taxon>
        <taxon>Metazoa</taxon>
        <taxon>Ecdysozoa</taxon>
        <taxon>Arthropoda</taxon>
        <taxon>Crustacea</taxon>
        <taxon>Multicrustacea</taxon>
        <taxon>Malacostraca</taxon>
        <taxon>Eumalacostraca</taxon>
        <taxon>Eucarida</taxon>
        <taxon>Decapoda</taxon>
        <taxon>Dendrobranchiata</taxon>
        <taxon>Penaeoidea</taxon>
        <taxon>Penaeidae</taxon>
        <taxon>Penaeus</taxon>
    </lineage>
</organism>
<protein>
    <submittedName>
        <fullName evidence="6">SUMO-activating enzyme subunit 2</fullName>
    </submittedName>
</protein>
<keyword evidence="7" id="KW-1185">Reference proteome</keyword>
<keyword evidence="1" id="KW-0547">Nucleotide-binding</keyword>
<evidence type="ECO:0000256" key="4">
    <source>
        <dbReference type="ARBA" id="ARBA00043952"/>
    </source>
</evidence>
<dbReference type="Proteomes" id="UP000283509">
    <property type="component" value="Unassembled WGS sequence"/>
</dbReference>
<dbReference type="OrthoDB" id="10255449at2759"/>
<dbReference type="AlphaFoldDB" id="A0A423STP5"/>
<evidence type="ECO:0000256" key="1">
    <source>
        <dbReference type="ARBA" id="ARBA00022741"/>
    </source>
</evidence>
<dbReference type="EMBL" id="QCYY01002794">
    <property type="protein sequence ID" value="ROT67595.1"/>
    <property type="molecule type" value="Genomic_DNA"/>
</dbReference>
<evidence type="ECO:0000259" key="5">
    <source>
        <dbReference type="Pfam" id="PF00899"/>
    </source>
</evidence>
<dbReference type="GO" id="GO:0016925">
    <property type="term" value="P:protein sumoylation"/>
    <property type="evidence" value="ECO:0007669"/>
    <property type="project" value="TreeGrafter"/>
</dbReference>
<dbReference type="Pfam" id="PF00899">
    <property type="entry name" value="ThiF"/>
    <property type="match status" value="1"/>
</dbReference>
<dbReference type="GO" id="GO:0031510">
    <property type="term" value="C:SUMO activating enzyme complex"/>
    <property type="evidence" value="ECO:0007669"/>
    <property type="project" value="TreeGrafter"/>
</dbReference>
<dbReference type="GO" id="GO:0005524">
    <property type="term" value="F:ATP binding"/>
    <property type="evidence" value="ECO:0007669"/>
    <property type="project" value="UniProtKB-KW"/>
</dbReference>